<dbReference type="PANTHER" id="PTHR12378:SF80">
    <property type="entry name" value="IP06716P-RELATED"/>
    <property type="match status" value="1"/>
</dbReference>
<dbReference type="PROSITE" id="PS51858">
    <property type="entry name" value="PPPDE"/>
    <property type="match status" value="1"/>
</dbReference>
<evidence type="ECO:0000313" key="7">
    <source>
        <dbReference type="Proteomes" id="UP000198287"/>
    </source>
</evidence>
<dbReference type="AlphaFoldDB" id="A0A226EGV7"/>
<comment type="similarity">
    <text evidence="1">Belongs to the DeSI family.</text>
</comment>
<evidence type="ECO:0000256" key="4">
    <source>
        <dbReference type="SAM" id="MobiDB-lite"/>
    </source>
</evidence>
<dbReference type="STRING" id="158441.A0A226EGV7"/>
<dbReference type="GO" id="GO:0016579">
    <property type="term" value="P:protein deubiquitination"/>
    <property type="evidence" value="ECO:0007669"/>
    <property type="project" value="TreeGrafter"/>
</dbReference>
<evidence type="ECO:0000313" key="6">
    <source>
        <dbReference type="EMBL" id="OXA56458.1"/>
    </source>
</evidence>
<feature type="compositionally biased region" description="Gly residues" evidence="4">
    <location>
        <begin position="190"/>
        <end position="201"/>
    </location>
</feature>
<evidence type="ECO:0000256" key="3">
    <source>
        <dbReference type="ARBA" id="ARBA00022801"/>
    </source>
</evidence>
<dbReference type="SMART" id="SM01179">
    <property type="entry name" value="DUF862"/>
    <property type="match status" value="1"/>
</dbReference>
<keyword evidence="7" id="KW-1185">Reference proteome</keyword>
<dbReference type="OrthoDB" id="412286at2759"/>
<keyword evidence="2" id="KW-0645">Protease</keyword>
<dbReference type="GO" id="GO:0006508">
    <property type="term" value="P:proteolysis"/>
    <property type="evidence" value="ECO:0007669"/>
    <property type="project" value="UniProtKB-KW"/>
</dbReference>
<organism evidence="6 7">
    <name type="scientific">Folsomia candida</name>
    <name type="common">Springtail</name>
    <dbReference type="NCBI Taxonomy" id="158441"/>
    <lineage>
        <taxon>Eukaryota</taxon>
        <taxon>Metazoa</taxon>
        <taxon>Ecdysozoa</taxon>
        <taxon>Arthropoda</taxon>
        <taxon>Hexapoda</taxon>
        <taxon>Collembola</taxon>
        <taxon>Entomobryomorpha</taxon>
        <taxon>Isotomoidea</taxon>
        <taxon>Isotomidae</taxon>
        <taxon>Proisotominae</taxon>
        <taxon>Folsomia</taxon>
    </lineage>
</organism>
<proteinExistence type="inferred from homology"/>
<accession>A0A226EGV7</accession>
<feature type="region of interest" description="Disordered" evidence="4">
    <location>
        <begin position="247"/>
        <end position="294"/>
    </location>
</feature>
<reference evidence="6 7" key="1">
    <citation type="submission" date="2015-12" db="EMBL/GenBank/DDBJ databases">
        <title>The genome of Folsomia candida.</title>
        <authorList>
            <person name="Faddeeva A."/>
            <person name="Derks M.F."/>
            <person name="Anvar Y."/>
            <person name="Smit S."/>
            <person name="Van Straalen N."/>
            <person name="Roelofs D."/>
        </authorList>
    </citation>
    <scope>NUCLEOTIDE SEQUENCE [LARGE SCALE GENOMIC DNA]</scope>
    <source>
        <strain evidence="6 7">VU population</strain>
        <tissue evidence="6">Whole body</tissue>
    </source>
</reference>
<feature type="compositionally biased region" description="Low complexity" evidence="4">
    <location>
        <begin position="251"/>
        <end position="283"/>
    </location>
</feature>
<feature type="compositionally biased region" description="Low complexity" evidence="4">
    <location>
        <begin position="214"/>
        <end position="225"/>
    </location>
</feature>
<protein>
    <submittedName>
        <fullName evidence="6">Desumoylating isopeptidase 2</fullName>
    </submittedName>
</protein>
<dbReference type="GO" id="GO:0101005">
    <property type="term" value="F:deubiquitinase activity"/>
    <property type="evidence" value="ECO:0007669"/>
    <property type="project" value="TreeGrafter"/>
</dbReference>
<dbReference type="InterPro" id="IPR042266">
    <property type="entry name" value="PPPDE_sf"/>
</dbReference>
<dbReference type="EMBL" id="LNIX01000004">
    <property type="protein sequence ID" value="OXA56458.1"/>
    <property type="molecule type" value="Genomic_DNA"/>
</dbReference>
<gene>
    <name evidence="6" type="ORF">Fcan01_09509</name>
</gene>
<dbReference type="PANTHER" id="PTHR12378">
    <property type="entry name" value="DESUMOYLATING ISOPEPTIDASE"/>
    <property type="match status" value="1"/>
</dbReference>
<keyword evidence="3" id="KW-0378">Hydrolase</keyword>
<sequence length="294" mass="31515">MDLDSPREQVMLNIYDMFWTNQYTSMLGMGVFHTGIELYDTEFAYGGHPYEFSGIFEITPKDAEDLGDHYKYKETIVLGYTSFTKEEVQQAVTHLGRDFKGTNYHLMNKNCNHFSGELCQLLCGQELPNWVNRLAYVSTCIPFLEKCIPKDWLTPCALDESVKLATSASGGNNPGQGSSNPSSSRNSLVGGAGATSSGGGMTFWEMIRSGNGNGNNATGSASGSTSPPPCSSGGGIVASFLNSCNGGTRKSSTSSESSLPPPITQSSQSLTRTDSLTSTDSKTGLLQRSSKSSF</sequence>
<dbReference type="Proteomes" id="UP000198287">
    <property type="component" value="Unassembled WGS sequence"/>
</dbReference>
<feature type="domain" description="PPPDE" evidence="5">
    <location>
        <begin position="8"/>
        <end position="152"/>
    </location>
</feature>
<evidence type="ECO:0000259" key="5">
    <source>
        <dbReference type="PROSITE" id="PS51858"/>
    </source>
</evidence>
<feature type="compositionally biased region" description="Low complexity" evidence="4">
    <location>
        <begin position="167"/>
        <end position="187"/>
    </location>
</feature>
<dbReference type="Gene3D" id="3.90.1720.30">
    <property type="entry name" value="PPPDE domains"/>
    <property type="match status" value="1"/>
</dbReference>
<feature type="compositionally biased region" description="Polar residues" evidence="4">
    <location>
        <begin position="284"/>
        <end position="294"/>
    </location>
</feature>
<comment type="caution">
    <text evidence="6">The sequence shown here is derived from an EMBL/GenBank/DDBJ whole genome shotgun (WGS) entry which is preliminary data.</text>
</comment>
<feature type="region of interest" description="Disordered" evidence="4">
    <location>
        <begin position="167"/>
        <end position="232"/>
    </location>
</feature>
<name>A0A226EGV7_FOLCA</name>
<dbReference type="Pfam" id="PF05903">
    <property type="entry name" value="Peptidase_C97"/>
    <property type="match status" value="1"/>
</dbReference>
<evidence type="ECO:0000256" key="2">
    <source>
        <dbReference type="ARBA" id="ARBA00022670"/>
    </source>
</evidence>
<dbReference type="InterPro" id="IPR008580">
    <property type="entry name" value="PPPDE_dom"/>
</dbReference>
<evidence type="ECO:0000256" key="1">
    <source>
        <dbReference type="ARBA" id="ARBA00008140"/>
    </source>
</evidence>